<dbReference type="GeneID" id="84591666"/>
<evidence type="ECO:0000313" key="2">
    <source>
        <dbReference type="RefSeq" id="XP_059604014.1"/>
    </source>
</evidence>
<accession>A0AAJ8BUC8</accession>
<sequence>MGRRNAEGLSHDHGSRHEADVIKKGWRHEIEKNIIKTRAAKMVSYIGRNHSGENNTQFRNGTRGATAGRGVEPRGTFGIKGARTTVDQLAGPNRPRLRLRQAGKRDIGGTDEVWLEGQREVYPAGLPRDMRDRPGGPYEYQREDEMGNCGGGNDHVKPSIHGRKTQKAVGATARDNGSTAVTALDSSLMRDGRALTNAILVDSAWKQLVEGLEHVAIILDESRPIGDVFGRRETVESLVAGRRSCQILSSFPQKRQSPGLIQKAKTDTTGCSHVERRKSRRAPALARGLRGRVDPVSVLRASGKVDLPQMDLRQSVLAIRAFSIVRCSHMAGGQRIALAPDGSGTSVYFHHRQL</sequence>
<reference evidence="2" key="2">
    <citation type="submission" date="2025-08" db="UniProtKB">
        <authorList>
            <consortium name="RefSeq"/>
        </authorList>
    </citation>
    <scope>IDENTIFICATION</scope>
</reference>
<reference evidence="2" key="1">
    <citation type="submission" date="2025-02" db="EMBL/GenBank/DDBJ databases">
        <authorList>
            <consortium name="NCBI Genome Project"/>
        </authorList>
    </citation>
    <scope>NUCLEOTIDE SEQUENCE</scope>
</reference>
<dbReference type="VEuPathDB" id="FungiDB:An08g05000"/>
<feature type="compositionally biased region" description="Low complexity" evidence="1">
    <location>
        <begin position="61"/>
        <end position="70"/>
    </location>
</feature>
<name>A0AAJ8BUC8_ASPNG</name>
<feature type="region of interest" description="Disordered" evidence="1">
    <location>
        <begin position="1"/>
        <end position="20"/>
    </location>
</feature>
<feature type="region of interest" description="Disordered" evidence="1">
    <location>
        <begin position="49"/>
        <end position="78"/>
    </location>
</feature>
<dbReference type="KEGG" id="ang:An08g05000"/>
<organism evidence="2">
    <name type="scientific">Aspergillus niger</name>
    <dbReference type="NCBI Taxonomy" id="5061"/>
    <lineage>
        <taxon>Eukaryota</taxon>
        <taxon>Fungi</taxon>
        <taxon>Dikarya</taxon>
        <taxon>Ascomycota</taxon>
        <taxon>Pezizomycotina</taxon>
        <taxon>Eurotiomycetes</taxon>
        <taxon>Eurotiomycetidae</taxon>
        <taxon>Eurotiales</taxon>
        <taxon>Aspergillaceae</taxon>
        <taxon>Aspergillus</taxon>
        <taxon>Aspergillus subgen. Circumdati</taxon>
    </lineage>
</organism>
<gene>
    <name evidence="2" type="ORF">An08g05000</name>
</gene>
<dbReference type="AlphaFoldDB" id="A0AAJ8BUC8"/>
<evidence type="ECO:0000256" key="1">
    <source>
        <dbReference type="SAM" id="MobiDB-lite"/>
    </source>
</evidence>
<protein>
    <submittedName>
        <fullName evidence="2">Uncharacterized protein</fullName>
    </submittedName>
</protein>
<proteinExistence type="predicted"/>
<dbReference type="RefSeq" id="XP_059604014.1">
    <property type="nucleotide sequence ID" value="XM_059749035.1"/>
</dbReference>